<dbReference type="EMBL" id="KY368640">
    <property type="protein sequence ID" value="APZ82601.1"/>
    <property type="molecule type" value="Genomic_DNA"/>
</dbReference>
<evidence type="ECO:0000313" key="2">
    <source>
        <dbReference type="Proteomes" id="UP000221795"/>
    </source>
</evidence>
<gene>
    <name evidence="1" type="ORF">Goe3_c14000</name>
</gene>
<evidence type="ECO:0008006" key="3">
    <source>
        <dbReference type="Google" id="ProtNLM"/>
    </source>
</evidence>
<sequence length="274" mass="31350">MGNSAGKWVLYGLTLAARLRLSSFLYYNNCVMEGMDMGKLYEAEIKELILNKKHIFLKNGKNSTVVFEKGIVIGSTIADCLIFSEDRGIIGVEIKTEYDTTRRLNKQLKNYSLVCDYVYVMCHDNHVEKTEEILTKNNHHHVGILAYTEFRGEAVLGVYKEPTPSPTKRARMAYQMLWREEISNILGSFKKQVKTLEDLGVKVETAKSRSNGIHGLYTQSNASKKYLKKGDMINMIVSRLGEDEANRLLCDIFISGRMHPEKNLKFHYFKESGK</sequence>
<organism evidence="1 2">
    <name type="scientific">Bacillus phage vB_BsuM-Goe3</name>
    <dbReference type="NCBI Taxonomy" id="1933063"/>
    <lineage>
        <taxon>Viruses</taxon>
        <taxon>Duplodnaviria</taxon>
        <taxon>Heunggongvirae</taxon>
        <taxon>Uroviricota</taxon>
        <taxon>Caudoviricetes</taxon>
        <taxon>Herelleviridae</taxon>
        <taxon>Bastillevirinae</taxon>
        <taxon>Grisebachstrassevirus</taxon>
        <taxon>Grisebachstrassevirus goe3</taxon>
    </lineage>
</organism>
<organismHost>
    <name type="scientific">Bacillus subtilis</name>
    <dbReference type="NCBI Taxonomy" id="1423"/>
</organismHost>
<evidence type="ECO:0000313" key="1">
    <source>
        <dbReference type="EMBL" id="APZ82601.1"/>
    </source>
</evidence>
<keyword evidence="2" id="KW-1185">Reference proteome</keyword>
<name>A0A217ER82_BPGO3</name>
<dbReference type="Proteomes" id="UP000221795">
    <property type="component" value="Segment"/>
</dbReference>
<protein>
    <recommendedName>
        <fullName evidence="3">Sce7726 family protein</fullName>
    </recommendedName>
</protein>
<proteinExistence type="predicted"/>
<dbReference type="NCBIfam" id="NF033832">
    <property type="entry name" value="sce7726_fam"/>
    <property type="match status" value="1"/>
</dbReference>
<accession>A0A217ER82</accession>
<dbReference type="InterPro" id="IPR047729">
    <property type="entry name" value="Sce7726-like"/>
</dbReference>
<reference evidence="1" key="1">
    <citation type="journal article" date="2017" name="Viruses">
        <title>Characterization of Bacillus subtilis Viruses vB_BsuM-Goe2 and vB_BsuM-Goe3.</title>
        <authorList>
            <person name="Willms I.M."/>
            <person name="Hoppert M."/>
            <person name="Hertel R."/>
        </authorList>
    </citation>
    <scope>NUCLEOTIDE SEQUENCE [LARGE SCALE GENOMIC DNA]</scope>
</reference>